<dbReference type="RefSeq" id="WP_163912583.1">
    <property type="nucleotide sequence ID" value="NZ_JAAGWD010000001.1"/>
</dbReference>
<protein>
    <submittedName>
        <fullName evidence="1">Uncharacterized protein</fullName>
    </submittedName>
</protein>
<sequence>MENSVPYLLNLVLSPMPRTIVYILLLCFGLVSCTDDTLTKAPEPARHTIELVAFGFADNPTEENKGFGVAYYCYADLDTDSVFIQYRTDSRPDYITIAKTGTIKGLSKEPRILAYQQAIAKYENGTTLSTPIEEGALYCGPTYYSKYTNKDGERFHFYTTHGLDNSIELATRFLVALQSDSRLTDTTPSLDEDKVTVPVVNLPGFNFRPPPQPLPPPPARAKAK</sequence>
<evidence type="ECO:0000313" key="1">
    <source>
        <dbReference type="EMBL" id="NEM96837.1"/>
    </source>
</evidence>
<dbReference type="Proteomes" id="UP000474777">
    <property type="component" value="Unassembled WGS sequence"/>
</dbReference>
<name>A0A6B3LTE0_9BACT</name>
<evidence type="ECO:0000313" key="2">
    <source>
        <dbReference type="Proteomes" id="UP000474777"/>
    </source>
</evidence>
<gene>
    <name evidence="1" type="ORF">GXP69_03950</name>
</gene>
<proteinExistence type="predicted"/>
<reference evidence="1 2" key="1">
    <citation type="submission" date="2020-02" db="EMBL/GenBank/DDBJ databases">
        <authorList>
            <person name="Kim M.K."/>
        </authorList>
    </citation>
    <scope>NUCLEOTIDE SEQUENCE [LARGE SCALE GENOMIC DNA]</scope>
    <source>
        <strain evidence="1 2">BT327</strain>
    </source>
</reference>
<dbReference type="EMBL" id="JAAGWD010000001">
    <property type="protein sequence ID" value="NEM96837.1"/>
    <property type="molecule type" value="Genomic_DNA"/>
</dbReference>
<organism evidence="1 2">
    <name type="scientific">Pontibacter burrus</name>
    <dbReference type="NCBI Taxonomy" id="2704466"/>
    <lineage>
        <taxon>Bacteria</taxon>
        <taxon>Pseudomonadati</taxon>
        <taxon>Bacteroidota</taxon>
        <taxon>Cytophagia</taxon>
        <taxon>Cytophagales</taxon>
        <taxon>Hymenobacteraceae</taxon>
        <taxon>Pontibacter</taxon>
    </lineage>
</organism>
<keyword evidence="2" id="KW-1185">Reference proteome</keyword>
<comment type="caution">
    <text evidence="1">The sequence shown here is derived from an EMBL/GenBank/DDBJ whole genome shotgun (WGS) entry which is preliminary data.</text>
</comment>
<accession>A0A6B3LTE0</accession>
<dbReference type="AlphaFoldDB" id="A0A6B3LTE0"/>